<proteinExistence type="predicted"/>
<comment type="caution">
    <text evidence="2">The sequence shown here is derived from an EMBL/GenBank/DDBJ whole genome shotgun (WGS) entry which is preliminary data.</text>
</comment>
<organism evidence="2 3">
    <name type="scientific">Reinekea marina</name>
    <dbReference type="NCBI Taxonomy" id="1310421"/>
    <lineage>
        <taxon>Bacteria</taxon>
        <taxon>Pseudomonadati</taxon>
        <taxon>Pseudomonadota</taxon>
        <taxon>Gammaproteobacteria</taxon>
        <taxon>Oceanospirillales</taxon>
        <taxon>Saccharospirillaceae</taxon>
        <taxon>Reinekea</taxon>
    </lineage>
</organism>
<accession>A0ABV7WUZ2</accession>
<evidence type="ECO:0000313" key="3">
    <source>
        <dbReference type="Proteomes" id="UP001595710"/>
    </source>
</evidence>
<gene>
    <name evidence="2" type="ORF">ACFOND_13765</name>
</gene>
<dbReference type="RefSeq" id="WP_290280575.1">
    <property type="nucleotide sequence ID" value="NZ_JAUFQI010000001.1"/>
</dbReference>
<evidence type="ECO:0000256" key="1">
    <source>
        <dbReference type="SAM" id="SignalP"/>
    </source>
</evidence>
<feature type="signal peptide" evidence="1">
    <location>
        <begin position="1"/>
        <end position="23"/>
    </location>
</feature>
<evidence type="ECO:0000313" key="2">
    <source>
        <dbReference type="EMBL" id="MFC3702704.1"/>
    </source>
</evidence>
<name>A0ABV7WUZ2_9GAMM</name>
<keyword evidence="3" id="KW-1185">Reference proteome</keyword>
<protein>
    <submittedName>
        <fullName evidence="2">SPOR domain-containing protein</fullName>
    </submittedName>
</protein>
<dbReference type="Proteomes" id="UP001595710">
    <property type="component" value="Unassembled WGS sequence"/>
</dbReference>
<keyword evidence="1" id="KW-0732">Signal</keyword>
<sequence length="222" mass="24509">MKWILIMLLLVNASLFGYQAWQAQQPEQEVVSSFSVQHGNLALSESQQARLAKSAEATQTSQKSTQSTSAKCVRITGLKESDSLPVVESRLKALELNVKQVRAKELLKREYQVVLGPFNSIDQARSEMIAINAKGFESFVISKGDLANSLSLGLFSTKENAQRRLAELSAVDITARAIEIERFNEAIQLVLDSKSSLLIADPTLASLVNQFEGVDFTRFICN</sequence>
<reference evidence="3" key="1">
    <citation type="journal article" date="2019" name="Int. J. Syst. Evol. Microbiol.">
        <title>The Global Catalogue of Microorganisms (GCM) 10K type strain sequencing project: providing services to taxonomists for standard genome sequencing and annotation.</title>
        <authorList>
            <consortium name="The Broad Institute Genomics Platform"/>
            <consortium name="The Broad Institute Genome Sequencing Center for Infectious Disease"/>
            <person name="Wu L."/>
            <person name="Ma J."/>
        </authorList>
    </citation>
    <scope>NUCLEOTIDE SEQUENCE [LARGE SCALE GENOMIC DNA]</scope>
    <source>
        <strain evidence="3">CECT 8288</strain>
    </source>
</reference>
<dbReference type="EMBL" id="JBHRYN010000016">
    <property type="protein sequence ID" value="MFC3702704.1"/>
    <property type="molecule type" value="Genomic_DNA"/>
</dbReference>
<feature type="chain" id="PRO_5046241328" evidence="1">
    <location>
        <begin position="24"/>
        <end position="222"/>
    </location>
</feature>